<evidence type="ECO:0000313" key="6">
    <source>
        <dbReference type="EMBL" id="CAE0365742.1"/>
    </source>
</evidence>
<keyword evidence="4 5" id="KW-0472">Membrane</keyword>
<feature type="transmembrane region" description="Helical" evidence="5">
    <location>
        <begin position="81"/>
        <end position="104"/>
    </location>
</feature>
<dbReference type="InterPro" id="IPR036259">
    <property type="entry name" value="MFS_trans_sf"/>
</dbReference>
<evidence type="ECO:0000256" key="5">
    <source>
        <dbReference type="SAM" id="Phobius"/>
    </source>
</evidence>
<sequence>MRGFVYVKVFFILALVNGFIVHKNDLPSLCSSKKERARRRPLQPYLVPGEKSSDLLVPTSSLISTSEDVSASSYKLYASRWLHLFLLSILALVSDWACFATAAVPSTFQQATGHESATLIDIFLVSNVLSCFLYTDISRRLGLRNSTVLASGLMFFGCGLRSGFGLHIPAYAWLVTGTILIGIAQPFFQCAPPLLSATWFATSERSLATATALNANQLGIAMAFVVGAASVTDTDKIAPYLGLITLTAGFCFLATTFLFRDRPPTPPTASAAKALDLSNTENQPLEDIPPPLLAYPSLLKTLLFETPGFTGPLVAFVASIGVTNVISSFVGDALDRATGGGSVGAVGAGFQIAIVLGGIIFSAYVDATRTYKRTTLGCLTFAVGTIALLGVAMGYDADLPPQLVIFSMLALGAAVGPVQPLNAELAVEVAHPIDENAIEATQQLAGNLFSALLVPIYQIAGRFDFEFIEDFSELAPATHYGFNADFDDATHLHHHLKGMIMPQPSWLTHSPTDVRGDTLLLFVLVAAAAAFFATFEFDLKRAALDDSAL</sequence>
<comment type="subcellular location">
    <subcellularLocation>
        <location evidence="1">Membrane</location>
        <topology evidence="1">Multi-pass membrane protein</topology>
    </subcellularLocation>
</comment>
<dbReference type="PANTHER" id="PTHR10924:SF6">
    <property type="entry name" value="SOLUTE CARRIER FAMILY 49 MEMBER A3"/>
    <property type="match status" value="1"/>
</dbReference>
<protein>
    <recommendedName>
        <fullName evidence="7">Major facilitator superfamily (MFS) profile domain-containing protein</fullName>
    </recommendedName>
</protein>
<dbReference type="Gene3D" id="1.20.1250.20">
    <property type="entry name" value="MFS general substrate transporter like domains"/>
    <property type="match status" value="1"/>
</dbReference>
<dbReference type="AlphaFoldDB" id="A0A7S3JUX2"/>
<dbReference type="Pfam" id="PF07690">
    <property type="entry name" value="MFS_1"/>
    <property type="match status" value="1"/>
</dbReference>
<organism evidence="6">
    <name type="scientific">Aureoumbra lagunensis</name>
    <dbReference type="NCBI Taxonomy" id="44058"/>
    <lineage>
        <taxon>Eukaryota</taxon>
        <taxon>Sar</taxon>
        <taxon>Stramenopiles</taxon>
        <taxon>Ochrophyta</taxon>
        <taxon>Pelagophyceae</taxon>
        <taxon>Pelagomonadales</taxon>
        <taxon>Aureoumbra</taxon>
    </lineage>
</organism>
<keyword evidence="2 5" id="KW-0812">Transmembrane</keyword>
<feature type="transmembrane region" description="Helical" evidence="5">
    <location>
        <begin position="6"/>
        <end position="26"/>
    </location>
</feature>
<dbReference type="GO" id="GO:0016020">
    <property type="term" value="C:membrane"/>
    <property type="evidence" value="ECO:0007669"/>
    <property type="project" value="UniProtKB-SubCell"/>
</dbReference>
<dbReference type="PANTHER" id="PTHR10924">
    <property type="entry name" value="MAJOR FACILITATOR SUPERFAMILY PROTEIN-RELATED"/>
    <property type="match status" value="1"/>
</dbReference>
<feature type="transmembrane region" description="Helical" evidence="5">
    <location>
        <begin position="342"/>
        <end position="364"/>
    </location>
</feature>
<keyword evidence="3 5" id="KW-1133">Transmembrane helix</keyword>
<feature type="transmembrane region" description="Helical" evidence="5">
    <location>
        <begin position="170"/>
        <end position="195"/>
    </location>
</feature>
<evidence type="ECO:0000256" key="4">
    <source>
        <dbReference type="ARBA" id="ARBA00023136"/>
    </source>
</evidence>
<evidence type="ECO:0008006" key="7">
    <source>
        <dbReference type="Google" id="ProtNLM"/>
    </source>
</evidence>
<reference evidence="6" key="1">
    <citation type="submission" date="2021-01" db="EMBL/GenBank/DDBJ databases">
        <authorList>
            <person name="Corre E."/>
            <person name="Pelletier E."/>
            <person name="Niang G."/>
            <person name="Scheremetjew M."/>
            <person name="Finn R."/>
            <person name="Kale V."/>
            <person name="Holt S."/>
            <person name="Cochrane G."/>
            <person name="Meng A."/>
            <person name="Brown T."/>
            <person name="Cohen L."/>
        </authorList>
    </citation>
    <scope>NUCLEOTIDE SEQUENCE</scope>
    <source>
        <strain evidence="6">CCMP1510</strain>
    </source>
</reference>
<feature type="transmembrane region" description="Helical" evidence="5">
    <location>
        <begin position="376"/>
        <end position="395"/>
    </location>
</feature>
<evidence type="ECO:0000256" key="2">
    <source>
        <dbReference type="ARBA" id="ARBA00022692"/>
    </source>
</evidence>
<feature type="transmembrane region" description="Helical" evidence="5">
    <location>
        <begin position="237"/>
        <end position="259"/>
    </location>
</feature>
<dbReference type="InterPro" id="IPR011701">
    <property type="entry name" value="MFS"/>
</dbReference>
<feature type="transmembrane region" description="Helical" evidence="5">
    <location>
        <begin position="116"/>
        <end position="135"/>
    </location>
</feature>
<name>A0A7S3JUX2_9STRA</name>
<dbReference type="GO" id="GO:0022857">
    <property type="term" value="F:transmembrane transporter activity"/>
    <property type="evidence" value="ECO:0007669"/>
    <property type="project" value="InterPro"/>
</dbReference>
<feature type="transmembrane region" description="Helical" evidence="5">
    <location>
        <begin position="309"/>
        <end position="330"/>
    </location>
</feature>
<dbReference type="EMBL" id="HBIJ01009233">
    <property type="protein sequence ID" value="CAE0365742.1"/>
    <property type="molecule type" value="Transcribed_RNA"/>
</dbReference>
<feature type="transmembrane region" description="Helical" evidence="5">
    <location>
        <begin position="519"/>
        <end position="539"/>
    </location>
</feature>
<feature type="transmembrane region" description="Helical" evidence="5">
    <location>
        <begin position="207"/>
        <end position="231"/>
    </location>
</feature>
<gene>
    <name evidence="6" type="ORF">ALAG00032_LOCUS6486</name>
</gene>
<evidence type="ECO:0000256" key="3">
    <source>
        <dbReference type="ARBA" id="ARBA00022989"/>
    </source>
</evidence>
<proteinExistence type="predicted"/>
<dbReference type="InterPro" id="IPR049680">
    <property type="entry name" value="FLVCR1-2_SLC49-like"/>
</dbReference>
<dbReference type="SUPFAM" id="SSF103473">
    <property type="entry name" value="MFS general substrate transporter"/>
    <property type="match status" value="1"/>
</dbReference>
<accession>A0A7S3JUX2</accession>
<evidence type="ECO:0000256" key="1">
    <source>
        <dbReference type="ARBA" id="ARBA00004141"/>
    </source>
</evidence>